<dbReference type="EMBL" id="JAOWKX010000008">
    <property type="protein sequence ID" value="MCV2886010.1"/>
    <property type="molecule type" value="Genomic_DNA"/>
</dbReference>
<dbReference type="RefSeq" id="WP_263713301.1">
    <property type="nucleotide sequence ID" value="NZ_JAOWKX010000008.1"/>
</dbReference>
<dbReference type="InterPro" id="IPR043504">
    <property type="entry name" value="Peptidase_S1_PA_chymotrypsin"/>
</dbReference>
<dbReference type="InterPro" id="IPR009003">
    <property type="entry name" value="Peptidase_S1_PA"/>
</dbReference>
<organism evidence="2 3">
    <name type="scientific">Fluctibacter corallii</name>
    <dbReference type="NCBI Taxonomy" id="2984329"/>
    <lineage>
        <taxon>Bacteria</taxon>
        <taxon>Pseudomonadati</taxon>
        <taxon>Pseudomonadota</taxon>
        <taxon>Gammaproteobacteria</taxon>
        <taxon>Alteromonadales</taxon>
        <taxon>Alteromonadaceae</taxon>
        <taxon>Fluctibacter</taxon>
    </lineage>
</organism>
<dbReference type="Gene3D" id="2.40.10.10">
    <property type="entry name" value="Trypsin-like serine proteases"/>
    <property type="match status" value="2"/>
</dbReference>
<reference evidence="2 3" key="1">
    <citation type="submission" date="2022-10" db="EMBL/GenBank/DDBJ databases">
        <title>Aestuariibacter sp. AA17 isolated from Montipora capitata coral fragment.</title>
        <authorList>
            <person name="Emsley S.A."/>
            <person name="Pfannmuller K.M."/>
            <person name="Loughran R.M."/>
            <person name="Shlafstein M."/>
            <person name="Papke E."/>
            <person name="Saw J.H."/>
            <person name="Ushijima B."/>
            <person name="Videau P."/>
        </authorList>
    </citation>
    <scope>NUCLEOTIDE SEQUENCE [LARGE SCALE GENOMIC DNA]</scope>
    <source>
        <strain evidence="2 3">AA17</strain>
    </source>
</reference>
<evidence type="ECO:0000313" key="2">
    <source>
        <dbReference type="EMBL" id="MCV2886010.1"/>
    </source>
</evidence>
<proteinExistence type="predicted"/>
<comment type="caution">
    <text evidence="2">The sequence shown here is derived from an EMBL/GenBank/DDBJ whole genome shotgun (WGS) entry which is preliminary data.</text>
</comment>
<sequence length="257" mass="27680">MTLRMCKIFLLVVGLCLLPQVSATALQNIIPKIKPSVVGIGVFNPLASPRARLEGSGFAIGDGTLIVTNYHVVEKPLDTEVLEKRVVFVGTGNNPDILDAEVLTFDVIHDLAILKINRALPALTLDNKDSVVEGTEVGFTGFPIGAVLGLFPATHRGIISAVTPIVRPMHSSSALTPQIIRRLKHPYLIYQLDATAYPGNSGSALYDVETGNVVGIINKVFVKESKETVLSNPSGITYAIPVKYLRTLLSSIQDELK</sequence>
<dbReference type="PANTHER" id="PTHR43019">
    <property type="entry name" value="SERINE ENDOPROTEASE DEGS"/>
    <property type="match status" value="1"/>
</dbReference>
<keyword evidence="3" id="KW-1185">Reference proteome</keyword>
<keyword evidence="2" id="KW-0378">Hydrolase</keyword>
<keyword evidence="1" id="KW-0732">Signal</keyword>
<name>A0ABT3ABN4_9ALTE</name>
<protein>
    <submittedName>
        <fullName evidence="2">Serine protease</fullName>
    </submittedName>
</protein>
<dbReference type="PANTHER" id="PTHR43019:SF23">
    <property type="entry name" value="PROTEASE DO-LIKE 5, CHLOROPLASTIC"/>
    <property type="match status" value="1"/>
</dbReference>
<gene>
    <name evidence="2" type="ORF">OE749_15055</name>
</gene>
<dbReference type="GO" id="GO:0008233">
    <property type="term" value="F:peptidase activity"/>
    <property type="evidence" value="ECO:0007669"/>
    <property type="project" value="UniProtKB-KW"/>
</dbReference>
<dbReference type="Proteomes" id="UP001652504">
    <property type="component" value="Unassembled WGS sequence"/>
</dbReference>
<accession>A0ABT3ABN4</accession>
<evidence type="ECO:0000256" key="1">
    <source>
        <dbReference type="SAM" id="SignalP"/>
    </source>
</evidence>
<dbReference type="Pfam" id="PF13365">
    <property type="entry name" value="Trypsin_2"/>
    <property type="match status" value="1"/>
</dbReference>
<feature type="signal peptide" evidence="1">
    <location>
        <begin position="1"/>
        <end position="25"/>
    </location>
</feature>
<feature type="chain" id="PRO_5045525729" evidence="1">
    <location>
        <begin position="26"/>
        <end position="257"/>
    </location>
</feature>
<evidence type="ECO:0000313" key="3">
    <source>
        <dbReference type="Proteomes" id="UP001652504"/>
    </source>
</evidence>
<dbReference type="SUPFAM" id="SSF50494">
    <property type="entry name" value="Trypsin-like serine proteases"/>
    <property type="match status" value="1"/>
</dbReference>
<dbReference type="GO" id="GO:0006508">
    <property type="term" value="P:proteolysis"/>
    <property type="evidence" value="ECO:0007669"/>
    <property type="project" value="UniProtKB-KW"/>
</dbReference>
<keyword evidence="2" id="KW-0645">Protease</keyword>